<comment type="caution">
    <text evidence="2">The sequence shown here is derived from an EMBL/GenBank/DDBJ whole genome shotgun (WGS) entry which is preliminary data.</text>
</comment>
<keyword evidence="3" id="KW-1185">Reference proteome</keyword>
<proteinExistence type="predicted"/>
<evidence type="ECO:0000313" key="3">
    <source>
        <dbReference type="Proteomes" id="UP000681290"/>
    </source>
</evidence>
<dbReference type="InterPro" id="IPR011037">
    <property type="entry name" value="Pyrv_Knase-like_insert_dom_sf"/>
</dbReference>
<dbReference type="InterPro" id="IPR005163">
    <property type="entry name" value="Tri_helical_YiiM-like"/>
</dbReference>
<dbReference type="InterPro" id="IPR005302">
    <property type="entry name" value="MoCF_Sase_C"/>
</dbReference>
<accession>A0ABQ4MRC1</accession>
<reference evidence="2 3" key="1">
    <citation type="submission" date="2021-03" db="EMBL/GenBank/DDBJ databases">
        <title>Antimicrobial resistance genes in bacteria isolated from Japanese honey, and their potential for conferring macrolide and lincosamide resistance in the American foulbrood pathogen Paenibacillus larvae.</title>
        <authorList>
            <person name="Okamoto M."/>
            <person name="Kumagai M."/>
            <person name="Kanamori H."/>
            <person name="Takamatsu D."/>
        </authorList>
    </citation>
    <scope>NUCLEOTIDE SEQUENCE [LARGE SCALE GENOMIC DNA]</scope>
    <source>
        <strain evidence="2 3">J15TS10</strain>
    </source>
</reference>
<dbReference type="Pfam" id="PF03473">
    <property type="entry name" value="MOSC"/>
    <property type="match status" value="1"/>
</dbReference>
<dbReference type="EMBL" id="BOSM01000003">
    <property type="protein sequence ID" value="GIP58543.1"/>
    <property type="molecule type" value="Genomic_DNA"/>
</dbReference>
<evidence type="ECO:0000259" key="1">
    <source>
        <dbReference type="PROSITE" id="PS51340"/>
    </source>
</evidence>
<feature type="domain" description="MOSC" evidence="1">
    <location>
        <begin position="31"/>
        <end position="165"/>
    </location>
</feature>
<dbReference type="PANTHER" id="PTHR30212:SF4">
    <property type="entry name" value="MOSC DOMAIN-CONTAINING PROTEIN"/>
    <property type="match status" value="1"/>
</dbReference>
<dbReference type="SUPFAM" id="SSF50800">
    <property type="entry name" value="PK beta-barrel domain-like"/>
    <property type="match status" value="1"/>
</dbReference>
<protein>
    <submittedName>
        <fullName evidence="2">MOSC domain-containing protein</fullName>
    </submittedName>
</protein>
<dbReference type="Pfam" id="PF03475">
    <property type="entry name" value="YiiM_3-alpha"/>
    <property type="match status" value="1"/>
</dbReference>
<name>A0ABQ4MRC1_9BACL</name>
<dbReference type="Proteomes" id="UP000681290">
    <property type="component" value="Unassembled WGS sequence"/>
</dbReference>
<sequence length="229" mass="26210">MGQGEIISINVGKPIQVQFNNKEISTGIFKRPSDEPLFLSWFNFEGDGQADLVHHGGREKAVCVYPYEHYPYWEKELGRALEYSAFGENLTTRGLLETEVCIGDIFHLGEAVVQVSQPRQPCYKLSVKYGAPDMPLKVQETGYTGFYFRVLQEGLVSRLDGLHLIDRHPKAITVSYANKIMHREKNNLEGIAKILEVEELSDNWRKTLTKRLEGSETDTRERLKGYKEK</sequence>
<gene>
    <name evidence="2" type="ORF">J15TS10_23570</name>
</gene>
<dbReference type="PANTHER" id="PTHR30212">
    <property type="entry name" value="PROTEIN YIIM"/>
    <property type="match status" value="1"/>
</dbReference>
<evidence type="ECO:0000313" key="2">
    <source>
        <dbReference type="EMBL" id="GIP58543.1"/>
    </source>
</evidence>
<dbReference type="RefSeq" id="WP_213590959.1">
    <property type="nucleotide sequence ID" value="NZ_BOSM01000003.1"/>
</dbReference>
<dbReference type="PROSITE" id="PS51340">
    <property type="entry name" value="MOSC"/>
    <property type="match status" value="1"/>
</dbReference>
<dbReference type="Gene3D" id="2.40.33.20">
    <property type="entry name" value="PK beta-barrel domain-like"/>
    <property type="match status" value="1"/>
</dbReference>
<dbReference type="InterPro" id="IPR052353">
    <property type="entry name" value="Benzoxazolinone_Detox_Enz"/>
</dbReference>
<organism evidence="2 3">
    <name type="scientific">Paenibacillus woosongensis</name>
    <dbReference type="NCBI Taxonomy" id="307580"/>
    <lineage>
        <taxon>Bacteria</taxon>
        <taxon>Bacillati</taxon>
        <taxon>Bacillota</taxon>
        <taxon>Bacilli</taxon>
        <taxon>Bacillales</taxon>
        <taxon>Paenibacillaceae</taxon>
        <taxon>Paenibacillus</taxon>
    </lineage>
</organism>